<dbReference type="Pfam" id="PF00805">
    <property type="entry name" value="Pentapeptide"/>
    <property type="match status" value="4"/>
</dbReference>
<accession>A0ABQ6CBH7</accession>
<dbReference type="Gene3D" id="2.160.20.80">
    <property type="entry name" value="E3 ubiquitin-protein ligase SopA"/>
    <property type="match status" value="2"/>
</dbReference>
<dbReference type="InterPro" id="IPR051082">
    <property type="entry name" value="Pentapeptide-BTB/POZ_domain"/>
</dbReference>
<evidence type="ECO:0008006" key="3">
    <source>
        <dbReference type="Google" id="ProtNLM"/>
    </source>
</evidence>
<comment type="caution">
    <text evidence="1">The sequence shown here is derived from an EMBL/GenBank/DDBJ whole genome shotgun (WGS) entry which is preliminary data.</text>
</comment>
<evidence type="ECO:0000313" key="1">
    <source>
        <dbReference type="EMBL" id="GLS17002.1"/>
    </source>
</evidence>
<dbReference type="PANTHER" id="PTHR14136:SF17">
    <property type="entry name" value="BTB_POZ DOMAIN-CONTAINING PROTEIN KCTD9"/>
    <property type="match status" value="1"/>
</dbReference>
<dbReference type="RefSeq" id="WP_284309833.1">
    <property type="nucleotide sequence ID" value="NZ_BSPC01000002.1"/>
</dbReference>
<organism evidence="1 2">
    <name type="scientific">Labrys miyagiensis</name>
    <dbReference type="NCBI Taxonomy" id="346912"/>
    <lineage>
        <taxon>Bacteria</taxon>
        <taxon>Pseudomonadati</taxon>
        <taxon>Pseudomonadota</taxon>
        <taxon>Alphaproteobacteria</taxon>
        <taxon>Hyphomicrobiales</taxon>
        <taxon>Xanthobacteraceae</taxon>
        <taxon>Labrys</taxon>
    </lineage>
</organism>
<dbReference type="InterPro" id="IPR001646">
    <property type="entry name" value="5peptide_repeat"/>
</dbReference>
<gene>
    <name evidence="1" type="ORF">GCM10007874_00170</name>
</gene>
<name>A0ABQ6CBH7_9HYPH</name>
<dbReference type="PANTHER" id="PTHR14136">
    <property type="entry name" value="BTB_POZ DOMAIN-CONTAINING PROTEIN KCTD9"/>
    <property type="match status" value="1"/>
</dbReference>
<protein>
    <recommendedName>
        <fullName evidence="3">Pentapeptide repeat-containing protein</fullName>
    </recommendedName>
</protein>
<proteinExistence type="predicted"/>
<sequence length="455" mass="49444">MASAEHVALLKQGVPALNAWRHENPDIHLRLSGADLNGANLNGADLNGADLSAADLRKVALIGANLFKAMLSRADLSGADLNGVDLNGANLFKESLTRADLIRADLRGANLRVADLPGANLNAADLNGADLREANLKGADLRAADLRGADLREADLRETNLNGVDLTGADLTGANFFRAKLTRADLIRADLRGANLGEADLPWANLSGADLNGADLRGANLSAADLTAVTLVDADLTHADLSGCRVYGVAAWGLKLEGAKQQSLIVTRVGEPEITVDNIEVAQFIYLLLHNEKIRDVIDTIGKKAVLILGRFADKRKAILDALREELRSRDYLPILFDFDLPAARDITETVSLLARMSRFIIADLTDPSSIPKELEAIVPHLAVPVQPLLEGSCRPYAMFQDYWKYDWMLPVYRYEGLEPLLAMLGKKVIAPAERKVKALQERRRVVEAELARPR</sequence>
<dbReference type="SUPFAM" id="SSF141571">
    <property type="entry name" value="Pentapeptide repeat-like"/>
    <property type="match status" value="2"/>
</dbReference>
<dbReference type="Proteomes" id="UP001156882">
    <property type="component" value="Unassembled WGS sequence"/>
</dbReference>
<keyword evidence="2" id="KW-1185">Reference proteome</keyword>
<evidence type="ECO:0000313" key="2">
    <source>
        <dbReference type="Proteomes" id="UP001156882"/>
    </source>
</evidence>
<dbReference type="EMBL" id="BSPC01000002">
    <property type="protein sequence ID" value="GLS17002.1"/>
    <property type="molecule type" value="Genomic_DNA"/>
</dbReference>
<reference evidence="2" key="1">
    <citation type="journal article" date="2019" name="Int. J. Syst. Evol. Microbiol.">
        <title>The Global Catalogue of Microorganisms (GCM) 10K type strain sequencing project: providing services to taxonomists for standard genome sequencing and annotation.</title>
        <authorList>
            <consortium name="The Broad Institute Genomics Platform"/>
            <consortium name="The Broad Institute Genome Sequencing Center for Infectious Disease"/>
            <person name="Wu L."/>
            <person name="Ma J."/>
        </authorList>
    </citation>
    <scope>NUCLEOTIDE SEQUENCE [LARGE SCALE GENOMIC DNA]</scope>
    <source>
        <strain evidence="2">NBRC 101365</strain>
    </source>
</reference>